<sequence>MFAFPSKEVIRIQVSAHLLARFSSLTCAAYSLALIGTMSWTNFVFPSLRDELRLLGVQSKPYEPDPSLPLANTGDMVPNNQETLQKLPRNYHAKMLSCPHFSRHICLLSRSAELSLVTLQ</sequence>
<dbReference type="Proteomes" id="UP001374584">
    <property type="component" value="Unassembled WGS sequence"/>
</dbReference>
<gene>
    <name evidence="1" type="ORF">VNO80_18591</name>
</gene>
<keyword evidence="2" id="KW-1185">Reference proteome</keyword>
<evidence type="ECO:0000313" key="2">
    <source>
        <dbReference type="Proteomes" id="UP001374584"/>
    </source>
</evidence>
<name>A0AAN9QZK7_PHACN</name>
<organism evidence="1 2">
    <name type="scientific">Phaseolus coccineus</name>
    <name type="common">Scarlet runner bean</name>
    <name type="synonym">Phaseolus multiflorus</name>
    <dbReference type="NCBI Taxonomy" id="3886"/>
    <lineage>
        <taxon>Eukaryota</taxon>
        <taxon>Viridiplantae</taxon>
        <taxon>Streptophyta</taxon>
        <taxon>Embryophyta</taxon>
        <taxon>Tracheophyta</taxon>
        <taxon>Spermatophyta</taxon>
        <taxon>Magnoliopsida</taxon>
        <taxon>eudicotyledons</taxon>
        <taxon>Gunneridae</taxon>
        <taxon>Pentapetalae</taxon>
        <taxon>rosids</taxon>
        <taxon>fabids</taxon>
        <taxon>Fabales</taxon>
        <taxon>Fabaceae</taxon>
        <taxon>Papilionoideae</taxon>
        <taxon>50 kb inversion clade</taxon>
        <taxon>NPAAA clade</taxon>
        <taxon>indigoferoid/millettioid clade</taxon>
        <taxon>Phaseoleae</taxon>
        <taxon>Phaseolus</taxon>
    </lineage>
</organism>
<comment type="caution">
    <text evidence="1">The sequence shown here is derived from an EMBL/GenBank/DDBJ whole genome shotgun (WGS) entry which is preliminary data.</text>
</comment>
<evidence type="ECO:0000313" key="1">
    <source>
        <dbReference type="EMBL" id="KAK7353151.1"/>
    </source>
</evidence>
<protein>
    <submittedName>
        <fullName evidence="1">Uncharacterized protein</fullName>
    </submittedName>
</protein>
<dbReference type="AlphaFoldDB" id="A0AAN9QZK7"/>
<proteinExistence type="predicted"/>
<dbReference type="EMBL" id="JAYMYR010000007">
    <property type="protein sequence ID" value="KAK7353151.1"/>
    <property type="molecule type" value="Genomic_DNA"/>
</dbReference>
<accession>A0AAN9QZK7</accession>
<reference evidence="1 2" key="1">
    <citation type="submission" date="2024-01" db="EMBL/GenBank/DDBJ databases">
        <title>The genomes of 5 underutilized Papilionoideae crops provide insights into root nodulation and disease resistanc.</title>
        <authorList>
            <person name="Jiang F."/>
        </authorList>
    </citation>
    <scope>NUCLEOTIDE SEQUENCE [LARGE SCALE GENOMIC DNA]</scope>
    <source>
        <strain evidence="1">JINMINGXINNONG_FW02</strain>
        <tissue evidence="1">Leaves</tissue>
    </source>
</reference>